<dbReference type="AlphaFoldDB" id="A0A1D1W340"/>
<comment type="caution">
    <text evidence="1">The sequence shown here is derived from an EMBL/GenBank/DDBJ whole genome shotgun (WGS) entry which is preliminary data.</text>
</comment>
<accession>A0A1D1W340</accession>
<evidence type="ECO:0000313" key="2">
    <source>
        <dbReference type="Proteomes" id="UP000186922"/>
    </source>
</evidence>
<sequence length="205" mass="23422">MGLNPSSSQHIRLSFKRSGSVPVPHGSYSIGGQKIPIESQSTCLGVVLDRKIRWTAEVDAATEKCRKRLHITRSYFPAQFGAAKQMLYKSLVRPVAEYVCSLEQVQKDFLKIIRLSKLPKGQHDTDLKQYRQHLAEVQREYLWERRAKAVMANAFKIWTNGFPDGQLLLAAATTSRHPPVRVTRRQDVTKTLQDRVRARVNIKNI</sequence>
<gene>
    <name evidence="1" type="primary">RvY_17638-1</name>
    <name evidence="1" type="synonym">RvY_17638.1</name>
    <name evidence="1" type="ORF">RvY_17638</name>
</gene>
<dbReference type="EMBL" id="BDGG01000016">
    <property type="protein sequence ID" value="GAV07851.1"/>
    <property type="molecule type" value="Genomic_DNA"/>
</dbReference>
<name>A0A1D1W340_RAMVA</name>
<proteinExistence type="predicted"/>
<reference evidence="1 2" key="1">
    <citation type="journal article" date="2016" name="Nat. Commun.">
        <title>Extremotolerant tardigrade genome and improved radiotolerance of human cultured cells by tardigrade-unique protein.</title>
        <authorList>
            <person name="Hashimoto T."/>
            <person name="Horikawa D.D."/>
            <person name="Saito Y."/>
            <person name="Kuwahara H."/>
            <person name="Kozuka-Hata H."/>
            <person name="Shin-I T."/>
            <person name="Minakuchi Y."/>
            <person name="Ohishi K."/>
            <person name="Motoyama A."/>
            <person name="Aizu T."/>
            <person name="Enomoto A."/>
            <person name="Kondo K."/>
            <person name="Tanaka S."/>
            <person name="Hara Y."/>
            <person name="Koshikawa S."/>
            <person name="Sagara H."/>
            <person name="Miura T."/>
            <person name="Yokobori S."/>
            <person name="Miyagawa K."/>
            <person name="Suzuki Y."/>
            <person name="Kubo T."/>
            <person name="Oyama M."/>
            <person name="Kohara Y."/>
            <person name="Fujiyama A."/>
            <person name="Arakawa K."/>
            <person name="Katayama T."/>
            <person name="Toyoda A."/>
            <person name="Kunieda T."/>
        </authorList>
    </citation>
    <scope>NUCLEOTIDE SEQUENCE [LARGE SCALE GENOMIC DNA]</scope>
    <source>
        <strain evidence="1 2">YOKOZUNA-1</strain>
    </source>
</reference>
<protein>
    <submittedName>
        <fullName evidence="1">Uncharacterized protein</fullName>
    </submittedName>
</protein>
<evidence type="ECO:0000313" key="1">
    <source>
        <dbReference type="EMBL" id="GAV07851.1"/>
    </source>
</evidence>
<dbReference type="Proteomes" id="UP000186922">
    <property type="component" value="Unassembled WGS sequence"/>
</dbReference>
<organism evidence="1 2">
    <name type="scientific">Ramazzottius varieornatus</name>
    <name type="common">Water bear</name>
    <name type="synonym">Tardigrade</name>
    <dbReference type="NCBI Taxonomy" id="947166"/>
    <lineage>
        <taxon>Eukaryota</taxon>
        <taxon>Metazoa</taxon>
        <taxon>Ecdysozoa</taxon>
        <taxon>Tardigrada</taxon>
        <taxon>Eutardigrada</taxon>
        <taxon>Parachela</taxon>
        <taxon>Hypsibioidea</taxon>
        <taxon>Ramazzottiidae</taxon>
        <taxon>Ramazzottius</taxon>
    </lineage>
</organism>
<keyword evidence="2" id="KW-1185">Reference proteome</keyword>